<comment type="subcellular location">
    <subcellularLocation>
        <location evidence="10">Cell membrane</location>
        <topology evidence="10">Multi-pass membrane protein</topology>
    </subcellularLocation>
</comment>
<evidence type="ECO:0000256" key="1">
    <source>
        <dbReference type="ARBA" id="ARBA00022475"/>
    </source>
</evidence>
<comment type="pathway">
    <text evidence="10">Lipid metabolism; phospholipid metabolism.</text>
</comment>
<evidence type="ECO:0000256" key="8">
    <source>
        <dbReference type="ARBA" id="ARBA00023209"/>
    </source>
</evidence>
<reference evidence="11 12" key="1">
    <citation type="journal article" date="2022" name="Environ. Microbiol. Rep.">
        <title>Eco-phylogenetic analyses reveal divergent evolution of vitamin B12 metabolism in the marine bacterial family 'Psychromonadaceae'.</title>
        <authorList>
            <person name="Jin X."/>
            <person name="Yang Y."/>
            <person name="Cao H."/>
            <person name="Gao B."/>
            <person name="Zhao Z."/>
        </authorList>
    </citation>
    <scope>NUCLEOTIDE SEQUENCE [LARGE SCALE GENOMIC DNA]</scope>
    <source>
        <strain evidence="11 12">MKS20</strain>
    </source>
</reference>
<keyword evidence="6 10" id="KW-0443">Lipid metabolism</keyword>
<dbReference type="HAMAP" id="MF_01043">
    <property type="entry name" value="PlsY"/>
    <property type="match status" value="1"/>
</dbReference>
<evidence type="ECO:0000256" key="5">
    <source>
        <dbReference type="ARBA" id="ARBA00022989"/>
    </source>
</evidence>
<keyword evidence="5 10" id="KW-1133">Transmembrane helix</keyword>
<comment type="similarity">
    <text evidence="10">Belongs to the PlsY family.</text>
</comment>
<feature type="transmembrane region" description="Helical" evidence="10">
    <location>
        <begin position="6"/>
        <end position="25"/>
    </location>
</feature>
<comment type="subunit">
    <text evidence="10">Probably interacts with PlsX.</text>
</comment>
<gene>
    <name evidence="10 11" type="primary">plsY</name>
    <name evidence="11" type="ORF">K6Y31_14320</name>
</gene>
<keyword evidence="2 10" id="KW-0444">Lipid biosynthesis</keyword>
<comment type="catalytic activity">
    <reaction evidence="10">
        <text>an acyl phosphate + sn-glycerol 3-phosphate = a 1-acyl-sn-glycero-3-phosphate + phosphate</text>
        <dbReference type="Rhea" id="RHEA:34075"/>
        <dbReference type="ChEBI" id="CHEBI:43474"/>
        <dbReference type="ChEBI" id="CHEBI:57597"/>
        <dbReference type="ChEBI" id="CHEBI:57970"/>
        <dbReference type="ChEBI" id="CHEBI:59918"/>
        <dbReference type="EC" id="2.3.1.275"/>
    </reaction>
</comment>
<feature type="transmembrane region" description="Helical" evidence="10">
    <location>
        <begin position="139"/>
        <end position="158"/>
    </location>
</feature>
<keyword evidence="12" id="KW-1185">Reference proteome</keyword>
<sequence length="215" mass="23246">MTATVIIFIFLAYLIGSVSSAVLICRLKKLPDPRVHGSNNPGTTNVLRLGGPQAAAWVLLADLLKGTIPVYCAYWAGFEPVYIGLVGVAACLGHIYPIFFHFKGGKAVATSMGAMLPLGMDVAGLLVGCWLLVVALSGYSSLAAIITALAAPVFTYFIKPEYTLPVSMLGCLVILRHHENIARLYNGTELKIWRKFSMNKSPDTDKQDTKKDAQE</sequence>
<dbReference type="Proteomes" id="UP001201273">
    <property type="component" value="Unassembled WGS sequence"/>
</dbReference>
<evidence type="ECO:0000313" key="12">
    <source>
        <dbReference type="Proteomes" id="UP001201273"/>
    </source>
</evidence>
<dbReference type="RefSeq" id="WP_233053648.1">
    <property type="nucleotide sequence ID" value="NZ_JAIMJA010000014.1"/>
</dbReference>
<dbReference type="NCBIfam" id="TIGR00023">
    <property type="entry name" value="glycerol-3-phosphate 1-O-acyltransferase PlsY"/>
    <property type="match status" value="1"/>
</dbReference>
<keyword evidence="4 10" id="KW-0812">Transmembrane</keyword>
<evidence type="ECO:0000256" key="7">
    <source>
        <dbReference type="ARBA" id="ARBA00023136"/>
    </source>
</evidence>
<evidence type="ECO:0000256" key="9">
    <source>
        <dbReference type="ARBA" id="ARBA00023264"/>
    </source>
</evidence>
<feature type="transmembrane region" description="Helical" evidence="10">
    <location>
        <begin position="82"/>
        <end position="102"/>
    </location>
</feature>
<dbReference type="Pfam" id="PF02660">
    <property type="entry name" value="G3P_acyltransf"/>
    <property type="match status" value="1"/>
</dbReference>
<accession>A0ABS8WF56</accession>
<evidence type="ECO:0000256" key="2">
    <source>
        <dbReference type="ARBA" id="ARBA00022516"/>
    </source>
</evidence>
<dbReference type="EMBL" id="JAIMJA010000014">
    <property type="protein sequence ID" value="MCE2595985.1"/>
    <property type="molecule type" value="Genomic_DNA"/>
</dbReference>
<evidence type="ECO:0000256" key="10">
    <source>
        <dbReference type="HAMAP-Rule" id="MF_01043"/>
    </source>
</evidence>
<dbReference type="EC" id="2.3.1.275" evidence="10"/>
<keyword evidence="9 10" id="KW-1208">Phospholipid metabolism</keyword>
<evidence type="ECO:0000313" key="11">
    <source>
        <dbReference type="EMBL" id="MCE2595985.1"/>
    </source>
</evidence>
<proteinExistence type="inferred from homology"/>
<dbReference type="PANTHER" id="PTHR30309">
    <property type="entry name" value="INNER MEMBRANE PROTEIN YGIH"/>
    <property type="match status" value="1"/>
</dbReference>
<dbReference type="PANTHER" id="PTHR30309:SF0">
    <property type="entry name" value="GLYCEROL-3-PHOSPHATE ACYLTRANSFERASE-RELATED"/>
    <property type="match status" value="1"/>
</dbReference>
<protein>
    <recommendedName>
        <fullName evidence="10">Glycerol-3-phosphate acyltransferase</fullName>
    </recommendedName>
    <alternativeName>
        <fullName evidence="10">Acyl-PO4 G3P acyltransferase</fullName>
    </alternativeName>
    <alternativeName>
        <fullName evidence="10">Acyl-phosphate--glycerol-3-phosphate acyltransferase</fullName>
    </alternativeName>
    <alternativeName>
        <fullName evidence="10">G3P acyltransferase</fullName>
        <shortName evidence="10">GPAT</shortName>
        <ecNumber evidence="10">2.3.1.275</ecNumber>
    </alternativeName>
    <alternativeName>
        <fullName evidence="10">Lysophosphatidic acid synthase</fullName>
        <shortName evidence="10">LPA synthase</shortName>
    </alternativeName>
</protein>
<evidence type="ECO:0000256" key="4">
    <source>
        <dbReference type="ARBA" id="ARBA00022692"/>
    </source>
</evidence>
<organism evidence="11 12">
    <name type="scientific">Motilimonas cestriensis</name>
    <dbReference type="NCBI Taxonomy" id="2742685"/>
    <lineage>
        <taxon>Bacteria</taxon>
        <taxon>Pseudomonadati</taxon>
        <taxon>Pseudomonadota</taxon>
        <taxon>Gammaproteobacteria</taxon>
        <taxon>Alteromonadales</taxon>
        <taxon>Alteromonadales genera incertae sedis</taxon>
        <taxon>Motilimonas</taxon>
    </lineage>
</organism>
<dbReference type="SMART" id="SM01207">
    <property type="entry name" value="G3P_acyltransf"/>
    <property type="match status" value="1"/>
</dbReference>
<feature type="transmembrane region" description="Helical" evidence="10">
    <location>
        <begin position="114"/>
        <end position="133"/>
    </location>
</feature>
<comment type="caution">
    <text evidence="11">The sequence shown here is derived from an EMBL/GenBank/DDBJ whole genome shotgun (WGS) entry which is preliminary data.</text>
</comment>
<keyword evidence="7 10" id="KW-0472">Membrane</keyword>
<dbReference type="GO" id="GO:0004366">
    <property type="term" value="F:glycerol-3-phosphate O-acyltransferase activity"/>
    <property type="evidence" value="ECO:0007669"/>
    <property type="project" value="UniProtKB-EC"/>
</dbReference>
<name>A0ABS8WF56_9GAMM</name>
<keyword evidence="3 10" id="KW-0808">Transferase</keyword>
<comment type="function">
    <text evidence="10">Catalyzes the transfer of an acyl group from acyl-phosphate (acyl-PO(4)) to glycerol-3-phosphate (G3P) to form lysophosphatidic acid (LPA). This enzyme utilizes acyl-phosphate as fatty acyl donor, but not acyl-CoA or acyl-ACP.</text>
</comment>
<keyword evidence="8 10" id="KW-0594">Phospholipid biosynthesis</keyword>
<dbReference type="InterPro" id="IPR003811">
    <property type="entry name" value="G3P_acylTferase_PlsY"/>
</dbReference>
<evidence type="ECO:0000256" key="6">
    <source>
        <dbReference type="ARBA" id="ARBA00023098"/>
    </source>
</evidence>
<evidence type="ECO:0000256" key="3">
    <source>
        <dbReference type="ARBA" id="ARBA00022679"/>
    </source>
</evidence>
<keyword evidence="11" id="KW-0012">Acyltransferase</keyword>
<keyword evidence="1 10" id="KW-1003">Cell membrane</keyword>